<dbReference type="InterPro" id="IPR036667">
    <property type="entry name" value="PTS_IIB_sorbose-sp_sf"/>
</dbReference>
<keyword evidence="7" id="KW-0418">Kinase</keyword>
<feature type="domain" description="PTS EIIB type-4" evidence="8">
    <location>
        <begin position="1"/>
        <end position="155"/>
    </location>
</feature>
<dbReference type="EMBL" id="WKPJ01000031">
    <property type="protein sequence ID" value="MSA90643.1"/>
    <property type="molecule type" value="Genomic_DNA"/>
</dbReference>
<sequence>MIKLLRVDHRLLHGQVAFSWTSHLSADCILLASDSLLQDELRLTSVKIARPPGVKLVVKNIVDSIQAIQSGVTDKYKLFIVTDTIADAVKIAEAADLKLINLGGTKSAPEKKKLSKAIYVTEQEEALLRQCLQKNIELRIQMIPSEKKINAQTIL</sequence>
<keyword evidence="3" id="KW-0963">Cytoplasm</keyword>
<evidence type="ECO:0000256" key="2">
    <source>
        <dbReference type="ARBA" id="ARBA00022448"/>
    </source>
</evidence>
<dbReference type="RefSeq" id="WP_020225842.1">
    <property type="nucleotide sequence ID" value="NZ_AP031450.1"/>
</dbReference>
<accession>A0A6N7S9T0</accession>
<evidence type="ECO:0000256" key="7">
    <source>
        <dbReference type="ARBA" id="ARBA00022777"/>
    </source>
</evidence>
<reference evidence="11 12" key="1">
    <citation type="journal article" date="2019" name="Nat. Med.">
        <title>A library of human gut bacterial isolates paired with longitudinal multiomics data enables mechanistic microbiome research.</title>
        <authorList>
            <person name="Poyet M."/>
            <person name="Groussin M."/>
            <person name="Gibbons S.M."/>
            <person name="Avila-Pacheco J."/>
            <person name="Jiang X."/>
            <person name="Kearney S.M."/>
            <person name="Perrotta A.R."/>
            <person name="Berdy B."/>
            <person name="Zhao S."/>
            <person name="Lieberman T.D."/>
            <person name="Swanson P.K."/>
            <person name="Smith M."/>
            <person name="Roesemann S."/>
            <person name="Alexander J.E."/>
            <person name="Rich S.A."/>
            <person name="Livny J."/>
            <person name="Vlamakis H."/>
            <person name="Clish C."/>
            <person name="Bullock K."/>
            <person name="Deik A."/>
            <person name="Scott J."/>
            <person name="Pierce K.A."/>
            <person name="Xavier R.J."/>
            <person name="Alm E.J."/>
        </authorList>
    </citation>
    <scope>NUCLEOTIDE SEQUENCE [LARGE SCALE GENOMIC DNA]</scope>
    <source>
        <strain evidence="9 11">BIOML-A4</strain>
        <strain evidence="10 12">BIOML-A5</strain>
    </source>
</reference>
<evidence type="ECO:0000259" key="8">
    <source>
        <dbReference type="PROSITE" id="PS51101"/>
    </source>
</evidence>
<dbReference type="GO" id="GO:0009401">
    <property type="term" value="P:phosphoenolpyruvate-dependent sugar phosphotransferase system"/>
    <property type="evidence" value="ECO:0007669"/>
    <property type="project" value="UniProtKB-KW"/>
</dbReference>
<evidence type="ECO:0000313" key="12">
    <source>
        <dbReference type="Proteomes" id="UP000480929"/>
    </source>
</evidence>
<name>A0A6N7S9T0_9FIRM</name>
<evidence type="ECO:0000313" key="11">
    <source>
        <dbReference type="Proteomes" id="UP000433575"/>
    </source>
</evidence>
<protein>
    <submittedName>
        <fullName evidence="9">PTS mannose/fructose/sorbose transporter subunit IIB</fullName>
    </submittedName>
</protein>
<dbReference type="Gene3D" id="3.40.35.10">
    <property type="entry name" value="Phosphotransferase system, sorbose subfamily IIB component"/>
    <property type="match status" value="1"/>
</dbReference>
<dbReference type="InterPro" id="IPR004720">
    <property type="entry name" value="PTS_IIB_sorbose-sp"/>
</dbReference>
<keyword evidence="2" id="KW-0813">Transport</keyword>
<comment type="subcellular location">
    <subcellularLocation>
        <location evidence="1">Cytoplasm</location>
    </subcellularLocation>
</comment>
<keyword evidence="5" id="KW-0808">Transferase</keyword>
<evidence type="ECO:0000256" key="3">
    <source>
        <dbReference type="ARBA" id="ARBA00022490"/>
    </source>
</evidence>
<dbReference type="AlphaFoldDB" id="A0A6N7S9T0"/>
<organism evidence="9 11">
    <name type="scientific">Holdemania massiliensis</name>
    <dbReference type="NCBI Taxonomy" id="1468449"/>
    <lineage>
        <taxon>Bacteria</taxon>
        <taxon>Bacillati</taxon>
        <taxon>Bacillota</taxon>
        <taxon>Erysipelotrichia</taxon>
        <taxon>Erysipelotrichales</taxon>
        <taxon>Erysipelotrichaceae</taxon>
        <taxon>Holdemania</taxon>
    </lineage>
</organism>
<proteinExistence type="predicted"/>
<dbReference type="SUPFAM" id="SSF52728">
    <property type="entry name" value="PTS IIb component"/>
    <property type="match status" value="1"/>
</dbReference>
<dbReference type="Proteomes" id="UP000480929">
    <property type="component" value="Unassembled WGS sequence"/>
</dbReference>
<comment type="caution">
    <text evidence="9">The sequence shown here is derived from an EMBL/GenBank/DDBJ whole genome shotgun (WGS) entry which is preliminary data.</text>
</comment>
<keyword evidence="6" id="KW-0598">Phosphotransferase system</keyword>
<dbReference type="EMBL" id="WKPI01000033">
    <property type="protein sequence ID" value="MSC34373.1"/>
    <property type="molecule type" value="Genomic_DNA"/>
</dbReference>
<evidence type="ECO:0000256" key="4">
    <source>
        <dbReference type="ARBA" id="ARBA00022597"/>
    </source>
</evidence>
<keyword evidence="12" id="KW-1185">Reference proteome</keyword>
<keyword evidence="4" id="KW-0762">Sugar transport</keyword>
<gene>
    <name evidence="10" type="ORF">GKD88_14700</name>
    <name evidence="9" type="ORF">GKE08_15030</name>
</gene>
<dbReference type="GO" id="GO:0016301">
    <property type="term" value="F:kinase activity"/>
    <property type="evidence" value="ECO:0007669"/>
    <property type="project" value="UniProtKB-KW"/>
</dbReference>
<dbReference type="GeneID" id="42457634"/>
<evidence type="ECO:0000313" key="9">
    <source>
        <dbReference type="EMBL" id="MSA90643.1"/>
    </source>
</evidence>
<dbReference type="OrthoDB" id="9788818at2"/>
<evidence type="ECO:0000256" key="5">
    <source>
        <dbReference type="ARBA" id="ARBA00022679"/>
    </source>
</evidence>
<evidence type="ECO:0000256" key="6">
    <source>
        <dbReference type="ARBA" id="ARBA00022683"/>
    </source>
</evidence>
<dbReference type="Proteomes" id="UP000433575">
    <property type="component" value="Unassembled WGS sequence"/>
</dbReference>
<dbReference type="GO" id="GO:0008982">
    <property type="term" value="F:protein-N(PI)-phosphohistidine-sugar phosphotransferase activity"/>
    <property type="evidence" value="ECO:0007669"/>
    <property type="project" value="InterPro"/>
</dbReference>
<dbReference type="PROSITE" id="PS51101">
    <property type="entry name" value="PTS_EIIB_TYPE_4"/>
    <property type="match status" value="1"/>
</dbReference>
<evidence type="ECO:0000313" key="10">
    <source>
        <dbReference type="EMBL" id="MSC34373.1"/>
    </source>
</evidence>
<dbReference type="GO" id="GO:0005737">
    <property type="term" value="C:cytoplasm"/>
    <property type="evidence" value="ECO:0007669"/>
    <property type="project" value="UniProtKB-SubCell"/>
</dbReference>
<dbReference type="Pfam" id="PF03830">
    <property type="entry name" value="PTSIIB_sorb"/>
    <property type="match status" value="1"/>
</dbReference>
<evidence type="ECO:0000256" key="1">
    <source>
        <dbReference type="ARBA" id="ARBA00004496"/>
    </source>
</evidence>